<sequence length="172" mass="19914">IISSGDKDLWNCDFIRNVVRQFSTDITFDDSTVVMNALFALYYELEEKNFSYEDEEIVQKALHLLNNSIDPALNVIICSYLDKIFERKYNTSWAFALVELLKTSGSKTSDSAWRMRLSQLLLHDPSLISVKQSEEIFMLAKSLENRTQHINVSECEIISMNFHFCKLLAELV</sequence>
<dbReference type="EMBL" id="UZAD01002675">
    <property type="protein sequence ID" value="VDN85960.1"/>
    <property type="molecule type" value="Genomic_DNA"/>
</dbReference>
<dbReference type="AlphaFoldDB" id="A0A0N4T9C3"/>
<evidence type="ECO:0000313" key="1">
    <source>
        <dbReference type="EMBL" id="VDN85960.1"/>
    </source>
</evidence>
<evidence type="ECO:0000313" key="3">
    <source>
        <dbReference type="WBParaSite" id="BPAG_0000481001-mRNA-1"/>
    </source>
</evidence>
<dbReference type="Proteomes" id="UP000278627">
    <property type="component" value="Unassembled WGS sequence"/>
</dbReference>
<proteinExistence type="predicted"/>
<protein>
    <submittedName>
        <fullName evidence="3">Nuclear pore complex protein Nup85</fullName>
    </submittedName>
</protein>
<dbReference type="STRING" id="6280.A0A0N4T9C3"/>
<name>A0A0N4T9C3_BRUPA</name>
<organism evidence="3">
    <name type="scientific">Brugia pahangi</name>
    <name type="common">Filarial nematode worm</name>
    <dbReference type="NCBI Taxonomy" id="6280"/>
    <lineage>
        <taxon>Eukaryota</taxon>
        <taxon>Metazoa</taxon>
        <taxon>Ecdysozoa</taxon>
        <taxon>Nematoda</taxon>
        <taxon>Chromadorea</taxon>
        <taxon>Rhabditida</taxon>
        <taxon>Spirurina</taxon>
        <taxon>Spiruromorpha</taxon>
        <taxon>Filarioidea</taxon>
        <taxon>Onchocercidae</taxon>
        <taxon>Brugia</taxon>
    </lineage>
</organism>
<gene>
    <name evidence="1" type="ORF">BPAG_LOCUS4774</name>
</gene>
<keyword evidence="2" id="KW-1185">Reference proteome</keyword>
<reference evidence="1 2" key="2">
    <citation type="submission" date="2018-11" db="EMBL/GenBank/DDBJ databases">
        <authorList>
            <consortium name="Pathogen Informatics"/>
        </authorList>
    </citation>
    <scope>NUCLEOTIDE SEQUENCE [LARGE SCALE GENOMIC DNA]</scope>
</reference>
<reference evidence="3" key="1">
    <citation type="submission" date="2017-02" db="UniProtKB">
        <authorList>
            <consortium name="WormBaseParasite"/>
        </authorList>
    </citation>
    <scope>IDENTIFICATION</scope>
</reference>
<accession>A0A0N4T9C3</accession>
<evidence type="ECO:0000313" key="2">
    <source>
        <dbReference type="Proteomes" id="UP000278627"/>
    </source>
</evidence>
<dbReference type="WBParaSite" id="BPAG_0000481001-mRNA-1">
    <property type="protein sequence ID" value="BPAG_0000481001-mRNA-1"/>
    <property type="gene ID" value="BPAG_0000481001"/>
</dbReference>